<dbReference type="Proteomes" id="UP000008206">
    <property type="component" value="Chromosome"/>
</dbReference>
<keyword evidence="2" id="KW-1185">Reference proteome</keyword>
<dbReference type="STRING" id="497965.Cyan7822_0445"/>
<name>E0U7A3_GLOV7</name>
<evidence type="ECO:0000313" key="1">
    <source>
        <dbReference type="EMBL" id="ADN12490.1"/>
    </source>
</evidence>
<reference evidence="2" key="1">
    <citation type="journal article" date="2011" name="MBio">
        <title>Novel metabolic attributes of the genus Cyanothece, comprising a group of unicellular nitrogen-fixing Cyanobacteria.</title>
        <authorList>
            <person name="Bandyopadhyay A."/>
            <person name="Elvitigala T."/>
            <person name="Welsh E."/>
            <person name="Stockel J."/>
            <person name="Liberton M."/>
            <person name="Min H."/>
            <person name="Sherman L.A."/>
            <person name="Pakrasi H.B."/>
        </authorList>
    </citation>
    <scope>NUCLEOTIDE SEQUENCE [LARGE SCALE GENOMIC DNA]</scope>
    <source>
        <strain evidence="2">PCC 7822</strain>
    </source>
</reference>
<dbReference type="RefSeq" id="WP_013320600.1">
    <property type="nucleotide sequence ID" value="NC_014501.1"/>
</dbReference>
<dbReference type="EMBL" id="CP002198">
    <property type="protein sequence ID" value="ADN12490.1"/>
    <property type="molecule type" value="Genomic_DNA"/>
</dbReference>
<evidence type="ECO:0000313" key="2">
    <source>
        <dbReference type="Proteomes" id="UP000008206"/>
    </source>
</evidence>
<dbReference type="HOGENOM" id="CLU_047365_0_0_3"/>
<dbReference type="eggNOG" id="COG0810">
    <property type="taxonomic scope" value="Bacteria"/>
</dbReference>
<gene>
    <name evidence="1" type="ordered locus">Cyan7822_0445</name>
</gene>
<dbReference type="OrthoDB" id="574731at2"/>
<accession>E0U7A3</accession>
<sequence length="280" mass="31708">MLNFPPPPPPPKVNNQVLNQLADYYRQLVEYHQRAMALAAQQLAHIEALLTPSLLPDFSAIHGEFDSDDHSIRLEDITPLLELPSSDEPDLSGESLFFKQGRATMTEELKDLLERNRGKILQINYIVRKLYGLVPDQYLEEMTQATKKLLEEGAREKKWYAMPDSPECWTIDLKEFPDLWHSSKNLSQPKKSAHVAQSARLPYSAKLAAYGTTTAAIRACLQEHHPHSMTTPQVLDWLYPDGIAEKHKKKAAEAINNVLSKGSGLKGWRRVALGQYLWTG</sequence>
<organism evidence="1 2">
    <name type="scientific">Gloeothece verrucosa (strain PCC 7822)</name>
    <name type="common">Cyanothece sp. (strain PCC 7822)</name>
    <dbReference type="NCBI Taxonomy" id="497965"/>
    <lineage>
        <taxon>Bacteria</taxon>
        <taxon>Bacillati</taxon>
        <taxon>Cyanobacteriota</taxon>
        <taxon>Cyanophyceae</taxon>
        <taxon>Oscillatoriophycideae</taxon>
        <taxon>Chroococcales</taxon>
        <taxon>Aphanothecaceae</taxon>
        <taxon>Gloeothece</taxon>
        <taxon>Gloeothece verrucosa</taxon>
    </lineage>
</organism>
<dbReference type="KEGG" id="cyj:Cyan7822_0445"/>
<proteinExistence type="predicted"/>
<dbReference type="AlphaFoldDB" id="E0U7A3"/>
<protein>
    <submittedName>
        <fullName evidence="1">Uncharacterized protein</fullName>
    </submittedName>
</protein>